<keyword evidence="3" id="KW-0805">Transcription regulation</keyword>
<keyword evidence="1 6" id="KW-0597">Phosphoprotein</keyword>
<evidence type="ECO:0000256" key="6">
    <source>
        <dbReference type="PROSITE-ProRule" id="PRU00169"/>
    </source>
</evidence>
<dbReference type="Gene3D" id="3.40.50.2300">
    <property type="match status" value="1"/>
</dbReference>
<evidence type="ECO:0000259" key="8">
    <source>
        <dbReference type="PROSITE" id="PS50110"/>
    </source>
</evidence>
<evidence type="ECO:0000256" key="1">
    <source>
        <dbReference type="ARBA" id="ARBA00022553"/>
    </source>
</evidence>
<proteinExistence type="predicted"/>
<feature type="domain" description="Response regulatory" evidence="8">
    <location>
        <begin position="2"/>
        <end position="118"/>
    </location>
</feature>
<protein>
    <submittedName>
        <fullName evidence="10">Response regulator transcription factor</fullName>
    </submittedName>
</protein>
<dbReference type="SMART" id="SM00448">
    <property type="entry name" value="REC"/>
    <property type="match status" value="1"/>
</dbReference>
<dbReference type="CDD" id="cd00383">
    <property type="entry name" value="trans_reg_C"/>
    <property type="match status" value="1"/>
</dbReference>
<dbReference type="Gene3D" id="6.10.250.690">
    <property type="match status" value="1"/>
</dbReference>
<evidence type="ECO:0000256" key="3">
    <source>
        <dbReference type="ARBA" id="ARBA00023015"/>
    </source>
</evidence>
<dbReference type="Gene3D" id="1.10.10.10">
    <property type="entry name" value="Winged helix-like DNA-binding domain superfamily/Winged helix DNA-binding domain"/>
    <property type="match status" value="1"/>
</dbReference>
<organism evidence="10 11">
    <name type="scientific">Thermus composti</name>
    <dbReference type="NCBI Taxonomy" id="532059"/>
    <lineage>
        <taxon>Bacteria</taxon>
        <taxon>Thermotogati</taxon>
        <taxon>Deinococcota</taxon>
        <taxon>Deinococci</taxon>
        <taxon>Thermales</taxon>
        <taxon>Thermaceae</taxon>
        <taxon>Thermus</taxon>
    </lineage>
</organism>
<comment type="caution">
    <text evidence="10">The sequence shown here is derived from an EMBL/GenBank/DDBJ whole genome shotgun (WGS) entry which is preliminary data.</text>
</comment>
<sequence>MQVLLLEDEPHLGRAVLGALRAQGWGVRWAQSLEEAREAFLELEPDLLVLDVRLPLDPDGGFRFAKEVREAGYKGPILFLTARDALEDRVLGLDLGGDDYLVKPFHLEELLARARALLRRASEVKESRVRLGRLEVDLAGRAAYWEGRRVDLSLKEFALLELFALNPSRVFSPEALAEKVFGDPEKVGAVKVYVHYLRQKLSPEVVRTVPGGYRLGNEP</sequence>
<name>A0ABV6Q2Y8_9DEIN</name>
<feature type="DNA-binding region" description="OmpR/PhoB-type" evidence="7">
    <location>
        <begin position="126"/>
        <end position="217"/>
    </location>
</feature>
<feature type="domain" description="OmpR/PhoB-type" evidence="9">
    <location>
        <begin position="126"/>
        <end position="217"/>
    </location>
</feature>
<dbReference type="InterPro" id="IPR001789">
    <property type="entry name" value="Sig_transdc_resp-reg_receiver"/>
</dbReference>
<dbReference type="PANTHER" id="PTHR48111">
    <property type="entry name" value="REGULATOR OF RPOS"/>
    <property type="match status" value="1"/>
</dbReference>
<feature type="modified residue" description="4-aspartylphosphate" evidence="6">
    <location>
        <position position="51"/>
    </location>
</feature>
<dbReference type="PROSITE" id="PS50110">
    <property type="entry name" value="RESPONSE_REGULATORY"/>
    <property type="match status" value="1"/>
</dbReference>
<dbReference type="PANTHER" id="PTHR48111:SF22">
    <property type="entry name" value="REGULATOR OF RPOS"/>
    <property type="match status" value="1"/>
</dbReference>
<evidence type="ECO:0000256" key="7">
    <source>
        <dbReference type="PROSITE-ProRule" id="PRU01091"/>
    </source>
</evidence>
<dbReference type="InterPro" id="IPR036388">
    <property type="entry name" value="WH-like_DNA-bd_sf"/>
</dbReference>
<dbReference type="RefSeq" id="WP_188847262.1">
    <property type="nucleotide sequence ID" value="NZ_BMPJ01000011.1"/>
</dbReference>
<evidence type="ECO:0000256" key="2">
    <source>
        <dbReference type="ARBA" id="ARBA00023012"/>
    </source>
</evidence>
<evidence type="ECO:0000256" key="5">
    <source>
        <dbReference type="ARBA" id="ARBA00023163"/>
    </source>
</evidence>
<evidence type="ECO:0000259" key="9">
    <source>
        <dbReference type="PROSITE" id="PS51755"/>
    </source>
</evidence>
<dbReference type="InterPro" id="IPR001867">
    <property type="entry name" value="OmpR/PhoB-type_DNA-bd"/>
</dbReference>
<dbReference type="InterPro" id="IPR011006">
    <property type="entry name" value="CheY-like_superfamily"/>
</dbReference>
<dbReference type="SMART" id="SM00862">
    <property type="entry name" value="Trans_reg_C"/>
    <property type="match status" value="1"/>
</dbReference>
<dbReference type="Pfam" id="PF00486">
    <property type="entry name" value="Trans_reg_C"/>
    <property type="match status" value="1"/>
</dbReference>
<evidence type="ECO:0000313" key="10">
    <source>
        <dbReference type="EMBL" id="MFC0596481.1"/>
    </source>
</evidence>
<keyword evidence="5" id="KW-0804">Transcription</keyword>
<reference evidence="10 11" key="1">
    <citation type="submission" date="2024-09" db="EMBL/GenBank/DDBJ databases">
        <authorList>
            <person name="Sun Q."/>
            <person name="Mori K."/>
        </authorList>
    </citation>
    <scope>NUCLEOTIDE SEQUENCE [LARGE SCALE GENOMIC DNA]</scope>
    <source>
        <strain evidence="10 11">NCAIM B.02340</strain>
    </source>
</reference>
<dbReference type="Proteomes" id="UP001589830">
    <property type="component" value="Unassembled WGS sequence"/>
</dbReference>
<dbReference type="SUPFAM" id="SSF52172">
    <property type="entry name" value="CheY-like"/>
    <property type="match status" value="1"/>
</dbReference>
<dbReference type="EMBL" id="JBHLTW010000042">
    <property type="protein sequence ID" value="MFC0596481.1"/>
    <property type="molecule type" value="Genomic_DNA"/>
</dbReference>
<accession>A0ABV6Q2Y8</accession>
<dbReference type="InterPro" id="IPR039420">
    <property type="entry name" value="WalR-like"/>
</dbReference>
<keyword evidence="2" id="KW-0902">Two-component regulatory system</keyword>
<gene>
    <name evidence="10" type="ORF">ACFFFP_09955</name>
</gene>
<keyword evidence="11" id="KW-1185">Reference proteome</keyword>
<evidence type="ECO:0000313" key="11">
    <source>
        <dbReference type="Proteomes" id="UP001589830"/>
    </source>
</evidence>
<dbReference type="PROSITE" id="PS51755">
    <property type="entry name" value="OMPR_PHOB"/>
    <property type="match status" value="1"/>
</dbReference>
<dbReference type="Pfam" id="PF00072">
    <property type="entry name" value="Response_reg"/>
    <property type="match status" value="1"/>
</dbReference>
<keyword evidence="4 7" id="KW-0238">DNA-binding</keyword>
<evidence type="ECO:0000256" key="4">
    <source>
        <dbReference type="ARBA" id="ARBA00023125"/>
    </source>
</evidence>